<keyword evidence="21" id="KW-1185">Reference proteome</keyword>
<dbReference type="NCBIfam" id="NF007922">
    <property type="entry name" value="PRK10637.1"/>
    <property type="match status" value="1"/>
</dbReference>
<comment type="catalytic activity">
    <reaction evidence="15">
        <text>uroporphyrinogen III + 2 S-adenosyl-L-methionine = precorrin-2 + 2 S-adenosyl-L-homocysteine + H(+)</text>
        <dbReference type="Rhea" id="RHEA:32459"/>
        <dbReference type="ChEBI" id="CHEBI:15378"/>
        <dbReference type="ChEBI" id="CHEBI:57308"/>
        <dbReference type="ChEBI" id="CHEBI:57856"/>
        <dbReference type="ChEBI" id="CHEBI:58827"/>
        <dbReference type="ChEBI" id="CHEBI:59789"/>
        <dbReference type="EC" id="2.1.1.107"/>
    </reaction>
</comment>
<comment type="pathway">
    <text evidence="1 15">Porphyrin-containing compound metabolism; siroheme biosynthesis; sirohydrochlorin from precorrin-2: step 1/1.</text>
</comment>
<comment type="similarity">
    <text evidence="15">In the C-terminal section; belongs to the precorrin methyltransferase family.</text>
</comment>
<dbReference type="GO" id="GO:0051287">
    <property type="term" value="F:NAD binding"/>
    <property type="evidence" value="ECO:0007669"/>
    <property type="project" value="InterPro"/>
</dbReference>
<protein>
    <recommendedName>
        <fullName evidence="15">Siroheme synthase</fullName>
    </recommendedName>
    <domain>
        <recommendedName>
            <fullName evidence="15">Uroporphyrinogen-III C-methyltransferase</fullName>
            <shortName evidence="15">Urogen III methylase</shortName>
            <ecNumber evidence="15">2.1.1.107</ecNumber>
        </recommendedName>
        <alternativeName>
            <fullName evidence="15">SUMT</fullName>
        </alternativeName>
        <alternativeName>
            <fullName evidence="15">Uroporphyrinogen III methylase</fullName>
            <shortName evidence="15">UROM</shortName>
        </alternativeName>
    </domain>
    <domain>
        <recommendedName>
            <fullName evidence="15">Precorrin-2 dehydrogenase</fullName>
            <ecNumber evidence="15">1.3.1.76</ecNumber>
        </recommendedName>
    </domain>
    <domain>
        <recommendedName>
            <fullName evidence="15">Sirohydrochlorin ferrochelatase</fullName>
            <ecNumber evidence="15">4.99.1.4</ecNumber>
        </recommendedName>
    </domain>
</protein>
<keyword evidence="6 15" id="KW-0949">S-adenosyl-L-methionine</keyword>
<dbReference type="PANTHER" id="PTHR45790">
    <property type="entry name" value="SIROHEME SYNTHASE-RELATED"/>
    <property type="match status" value="1"/>
</dbReference>
<evidence type="ECO:0000256" key="6">
    <source>
        <dbReference type="ARBA" id="ARBA00022691"/>
    </source>
</evidence>
<gene>
    <name evidence="20" type="primary">cobA</name>
    <name evidence="15" type="synonym">cysG</name>
    <name evidence="20" type="ORF">G8770_07050</name>
</gene>
<evidence type="ECO:0000256" key="11">
    <source>
        <dbReference type="ARBA" id="ARBA00023268"/>
    </source>
</evidence>
<keyword evidence="5 15" id="KW-0808">Transferase</keyword>
<dbReference type="Gene3D" id="3.40.50.720">
    <property type="entry name" value="NAD(P)-binding Rossmann-like Domain"/>
    <property type="match status" value="1"/>
</dbReference>
<evidence type="ECO:0000256" key="5">
    <source>
        <dbReference type="ARBA" id="ARBA00022679"/>
    </source>
</evidence>
<dbReference type="Gene3D" id="3.30.950.10">
    <property type="entry name" value="Methyltransferase, Cobalt-precorrin-4 Transmethylase, Domain 2"/>
    <property type="match status" value="1"/>
</dbReference>
<evidence type="ECO:0000259" key="18">
    <source>
        <dbReference type="Pfam" id="PF00590"/>
    </source>
</evidence>
<evidence type="ECO:0000256" key="14">
    <source>
        <dbReference type="ARBA" id="ARBA00060548"/>
    </source>
</evidence>
<keyword evidence="10 15" id="KW-0627">Porphyrin biosynthesis</keyword>
<feature type="binding site" evidence="15">
    <location>
        <position position="246"/>
    </location>
    <ligand>
        <name>S-adenosyl-L-methionine</name>
        <dbReference type="ChEBI" id="CHEBI:59789"/>
    </ligand>
</feature>
<feature type="region of interest" description="Uroporphyrinogen-III C-methyltransferase" evidence="15">
    <location>
        <begin position="237"/>
        <end position="480"/>
    </location>
</feature>
<dbReference type="HAMAP" id="MF_01646">
    <property type="entry name" value="Siroheme_synth"/>
    <property type="match status" value="1"/>
</dbReference>
<dbReference type="Gene3D" id="3.40.1010.10">
    <property type="entry name" value="Cobalt-precorrin-4 Transmethylase, Domain 1"/>
    <property type="match status" value="1"/>
</dbReference>
<comment type="caution">
    <text evidence="20">The sequence shown here is derived from an EMBL/GenBank/DDBJ whole genome shotgun (WGS) entry which is preliminary data.</text>
</comment>
<dbReference type="SUPFAM" id="SSF53790">
    <property type="entry name" value="Tetrapyrrole methylase"/>
    <property type="match status" value="1"/>
</dbReference>
<dbReference type="CDD" id="cd11642">
    <property type="entry name" value="SUMT"/>
    <property type="match status" value="1"/>
</dbReference>
<dbReference type="GO" id="GO:0032259">
    <property type="term" value="P:methylation"/>
    <property type="evidence" value="ECO:0007669"/>
    <property type="project" value="UniProtKB-KW"/>
</dbReference>
<dbReference type="GO" id="GO:0004851">
    <property type="term" value="F:uroporphyrin-III C-methyltransferase activity"/>
    <property type="evidence" value="ECO:0007669"/>
    <property type="project" value="UniProtKB-UniRule"/>
</dbReference>
<comment type="catalytic activity">
    <reaction evidence="15">
        <text>siroheme + 2 H(+) = sirohydrochlorin + Fe(2+)</text>
        <dbReference type="Rhea" id="RHEA:24360"/>
        <dbReference type="ChEBI" id="CHEBI:15378"/>
        <dbReference type="ChEBI" id="CHEBI:29033"/>
        <dbReference type="ChEBI" id="CHEBI:58351"/>
        <dbReference type="ChEBI" id="CHEBI:60052"/>
        <dbReference type="EC" id="4.99.1.4"/>
    </reaction>
</comment>
<keyword evidence="15" id="KW-0597">Phosphoprotein</keyword>
<dbReference type="PROSITE" id="PS00839">
    <property type="entry name" value="SUMT_1"/>
    <property type="match status" value="1"/>
</dbReference>
<evidence type="ECO:0000256" key="7">
    <source>
        <dbReference type="ARBA" id="ARBA00023002"/>
    </source>
</evidence>
<evidence type="ECO:0000256" key="9">
    <source>
        <dbReference type="ARBA" id="ARBA00023239"/>
    </source>
</evidence>
<name>A0A9E5JZB6_9GAMM</name>
<evidence type="ECO:0000256" key="1">
    <source>
        <dbReference type="ARBA" id="ARBA00005010"/>
    </source>
</evidence>
<evidence type="ECO:0000313" key="21">
    <source>
        <dbReference type="Proteomes" id="UP000787472"/>
    </source>
</evidence>
<dbReference type="Pfam" id="PF00590">
    <property type="entry name" value="TP_methylase"/>
    <property type="match status" value="1"/>
</dbReference>
<feature type="binding site" evidence="15">
    <location>
        <begin position="22"/>
        <end position="23"/>
    </location>
    <ligand>
        <name>NAD(+)</name>
        <dbReference type="ChEBI" id="CHEBI:57540"/>
    </ligand>
</feature>
<evidence type="ECO:0000256" key="15">
    <source>
        <dbReference type="HAMAP-Rule" id="MF_01646"/>
    </source>
</evidence>
<dbReference type="InterPro" id="IPR014777">
    <property type="entry name" value="4pyrrole_Mease_sub1"/>
</dbReference>
<organism evidence="20 21">
    <name type="scientific">Pseudomaricurvus hydrocarbonicus</name>
    <dbReference type="NCBI Taxonomy" id="1470433"/>
    <lineage>
        <taxon>Bacteria</taxon>
        <taxon>Pseudomonadati</taxon>
        <taxon>Pseudomonadota</taxon>
        <taxon>Gammaproteobacteria</taxon>
        <taxon>Cellvibrionales</taxon>
        <taxon>Cellvibrionaceae</taxon>
        <taxon>Pseudomaricurvus</taxon>
    </lineage>
</organism>
<evidence type="ECO:0000256" key="17">
    <source>
        <dbReference type="RuleBase" id="RU003960"/>
    </source>
</evidence>
<dbReference type="InterPro" id="IPR012409">
    <property type="entry name" value="Sirohaem_synth"/>
</dbReference>
<dbReference type="InterPro" id="IPR037115">
    <property type="entry name" value="Sirohaem_synt_dimer_dom_sf"/>
</dbReference>
<dbReference type="Gene3D" id="1.10.8.210">
    <property type="entry name" value="Sirohaem synthase, dimerisation domain"/>
    <property type="match status" value="1"/>
</dbReference>
<dbReference type="EC" id="4.99.1.4" evidence="15"/>
<evidence type="ECO:0000256" key="3">
    <source>
        <dbReference type="ARBA" id="ARBA00022573"/>
    </source>
</evidence>
<keyword evidence="4 15" id="KW-0489">Methyltransferase</keyword>
<keyword evidence="3 15" id="KW-0169">Cobalamin biosynthesis</keyword>
<feature type="binding site" evidence="15">
    <location>
        <begin position="352"/>
        <end position="353"/>
    </location>
    <ligand>
        <name>S-adenosyl-L-methionine</name>
        <dbReference type="ChEBI" id="CHEBI:59789"/>
    </ligand>
</feature>
<evidence type="ECO:0000256" key="8">
    <source>
        <dbReference type="ARBA" id="ARBA00023027"/>
    </source>
</evidence>
<feature type="binding site" evidence="15">
    <location>
        <begin position="43"/>
        <end position="44"/>
    </location>
    <ligand>
        <name>NAD(+)</name>
        <dbReference type="ChEBI" id="CHEBI:57540"/>
    </ligand>
</feature>
<evidence type="ECO:0000256" key="4">
    <source>
        <dbReference type="ARBA" id="ARBA00022603"/>
    </source>
</evidence>
<evidence type="ECO:0000256" key="12">
    <source>
        <dbReference type="ARBA" id="ARBA00025705"/>
    </source>
</evidence>
<dbReference type="NCBIfam" id="NF004790">
    <property type="entry name" value="PRK06136.1"/>
    <property type="match status" value="1"/>
</dbReference>
<dbReference type="InterPro" id="IPR003043">
    <property type="entry name" value="Uropor_MeTrfase_CS"/>
</dbReference>
<sequence length="480" mass="52519">MEYFPLFLKLTGRSCLVIGGGSIAFRKVSWLLRSGAVVHVLAPDICQPLQELANTSVLKASGECDKPSQVFLNLCPKDRFTRRALAELPLNQHFLVVAATSDEKVNQHIATRCQALDVHCNVASHSSLGDTILPAIIDRSPVVLALHSGAKSPTVTRYLKRQLEAFVPQKINVLVDWAENWRSKVKKRLPASGMRQRLWDRVLSGMAAEHLYDGQAACADKLMQDHLAEAETGHLHGEVFLVGAGPGDPELLTLKALRLIQQADVVLYDRLVSEPILQLLPASCERIYVGKRQADHAVPQVEINQRLVDLAKQGRNVLRLKGGDPFIFGRGGEEIELLAASGVSFQVVPGITAASGCSSYAGIPLTHRDYSQSVRFITGHLKNNQVNLPWPELAMANQTLVFYMGLTGLEQICQSLILHGRAKTTPAAIVEKGTTPQQRVISATLETLATTVAQQKVSAPTLLIIGEVVQLQSQLAWFNR</sequence>
<dbReference type="PANTHER" id="PTHR45790:SF1">
    <property type="entry name" value="SIROHEME SYNTHASE"/>
    <property type="match status" value="1"/>
</dbReference>
<comment type="function">
    <text evidence="15">Multifunctional enzyme that catalyzes the SAM-dependent methylations of uroporphyrinogen III at position C-2 and C-7 to form precorrin-2 via precorrin-1. Then it catalyzes the NAD-dependent ring dehydrogenation of precorrin-2 to yield sirohydrochlorin. Finally, it catalyzes the ferrochelation of sirohydrochlorin to yield siroheme.</text>
</comment>
<feature type="modified residue" description="Phosphoserine" evidence="15">
    <location>
        <position position="148"/>
    </location>
</feature>
<dbReference type="GO" id="GO:0019354">
    <property type="term" value="P:siroheme biosynthetic process"/>
    <property type="evidence" value="ECO:0007669"/>
    <property type="project" value="UniProtKB-UniRule"/>
</dbReference>
<dbReference type="InterPro" id="IPR050161">
    <property type="entry name" value="Siro_Cobalamin_biosynth"/>
</dbReference>
<dbReference type="Pfam" id="PF10414">
    <property type="entry name" value="CysG_dimeriser"/>
    <property type="match status" value="1"/>
</dbReference>
<dbReference type="EC" id="1.3.1.76" evidence="15"/>
<comment type="pathway">
    <text evidence="14 15">Cofactor biosynthesis; adenosylcobalamin biosynthesis; precorrin-2 from uroporphyrinogen III: step 1/1.</text>
</comment>
<feature type="active site" description="Proton acceptor" evidence="15 16">
    <location>
        <position position="269"/>
    </location>
</feature>
<proteinExistence type="inferred from homology"/>
<feature type="active site" description="Proton donor" evidence="15 16">
    <location>
        <position position="291"/>
    </location>
</feature>
<feature type="binding site" evidence="15">
    <location>
        <position position="433"/>
    </location>
    <ligand>
        <name>S-adenosyl-L-methionine</name>
        <dbReference type="ChEBI" id="CHEBI:59789"/>
    </ligand>
</feature>
<dbReference type="InterPro" id="IPR014776">
    <property type="entry name" value="4pyrrole_Mease_sub2"/>
</dbReference>
<comment type="pathway">
    <text evidence="15">Porphyrin-containing compound metabolism; siroheme biosynthesis; siroheme from sirohydrochlorin: step 1/1.</text>
</comment>
<dbReference type="InterPro" id="IPR006367">
    <property type="entry name" value="Sirohaem_synthase_N"/>
</dbReference>
<dbReference type="FunFam" id="3.40.1010.10:FF:000001">
    <property type="entry name" value="Siroheme synthase"/>
    <property type="match status" value="1"/>
</dbReference>
<dbReference type="AlphaFoldDB" id="A0A9E5JZB6"/>
<comment type="similarity">
    <text evidence="2 17">Belongs to the precorrin methyltransferase family.</text>
</comment>
<comment type="similarity">
    <text evidence="15">In the N-terminal section; belongs to the precorrin-2 dehydrogenase / sirohydrochlorin ferrochelatase family.</text>
</comment>
<feature type="binding site" evidence="15">
    <location>
        <position position="404"/>
    </location>
    <ligand>
        <name>S-adenosyl-L-methionine</name>
        <dbReference type="ChEBI" id="CHEBI:59789"/>
    </ligand>
</feature>
<feature type="region of interest" description="Precorrin-2 dehydrogenase / sirohydrochlorin ferrochelatase" evidence="15">
    <location>
        <begin position="1"/>
        <end position="223"/>
    </location>
</feature>
<evidence type="ECO:0000256" key="10">
    <source>
        <dbReference type="ARBA" id="ARBA00023244"/>
    </source>
</evidence>
<keyword evidence="8 15" id="KW-0520">NAD</keyword>
<feature type="domain" description="Tetrapyrrole methylase" evidence="18">
    <location>
        <begin position="239"/>
        <end position="449"/>
    </location>
</feature>
<dbReference type="Proteomes" id="UP000787472">
    <property type="component" value="Unassembled WGS sequence"/>
</dbReference>
<dbReference type="NCBIfam" id="TIGR01469">
    <property type="entry name" value="cobA_cysG_Cterm"/>
    <property type="match status" value="1"/>
</dbReference>
<feature type="binding site" evidence="15">
    <location>
        <position position="327"/>
    </location>
    <ligand>
        <name>S-adenosyl-L-methionine</name>
        <dbReference type="ChEBI" id="CHEBI:59789"/>
    </ligand>
</feature>
<comment type="pathway">
    <text evidence="15">Cofactor biosynthesis; adenosylcobalamin biosynthesis; sirohydrochlorin from precorrin-2: step 1/1.</text>
</comment>
<dbReference type="EMBL" id="JAAONZ010000004">
    <property type="protein sequence ID" value="NHO65297.1"/>
    <property type="molecule type" value="Genomic_DNA"/>
</dbReference>
<evidence type="ECO:0000259" key="19">
    <source>
        <dbReference type="Pfam" id="PF10414"/>
    </source>
</evidence>
<evidence type="ECO:0000256" key="16">
    <source>
        <dbReference type="PIRSR" id="PIRSR036426-1"/>
    </source>
</evidence>
<evidence type="ECO:0000313" key="20">
    <source>
        <dbReference type="EMBL" id="NHO65297.1"/>
    </source>
</evidence>
<dbReference type="EC" id="2.1.1.107" evidence="15"/>
<dbReference type="PROSITE" id="PS00840">
    <property type="entry name" value="SUMT_2"/>
    <property type="match status" value="1"/>
</dbReference>
<dbReference type="SUPFAM" id="SSF75615">
    <property type="entry name" value="Siroheme synthase middle domains-like"/>
    <property type="match status" value="1"/>
</dbReference>
<dbReference type="NCBIfam" id="TIGR01470">
    <property type="entry name" value="cysG_Nterm"/>
    <property type="match status" value="1"/>
</dbReference>
<dbReference type="GO" id="GO:0051266">
    <property type="term" value="F:sirohydrochlorin ferrochelatase activity"/>
    <property type="evidence" value="ECO:0007669"/>
    <property type="project" value="UniProtKB-EC"/>
</dbReference>
<feature type="binding site" evidence="15">
    <location>
        <begin position="322"/>
        <end position="324"/>
    </location>
    <ligand>
        <name>S-adenosyl-L-methionine</name>
        <dbReference type="ChEBI" id="CHEBI:59789"/>
    </ligand>
</feature>
<keyword evidence="7 15" id="KW-0560">Oxidoreductase</keyword>
<dbReference type="InterPro" id="IPR019478">
    <property type="entry name" value="Sirohaem_synthase_dimer_dom"/>
</dbReference>
<reference evidence="20" key="1">
    <citation type="submission" date="2020-03" db="EMBL/GenBank/DDBJ databases">
        <authorList>
            <person name="Guo F."/>
        </authorList>
    </citation>
    <scope>NUCLEOTIDE SEQUENCE</scope>
    <source>
        <strain evidence="20">JCM 30134</strain>
    </source>
</reference>
<evidence type="ECO:0000256" key="2">
    <source>
        <dbReference type="ARBA" id="ARBA00005879"/>
    </source>
</evidence>
<evidence type="ECO:0000256" key="13">
    <source>
        <dbReference type="ARBA" id="ARBA00047561"/>
    </source>
</evidence>
<dbReference type="InterPro" id="IPR000878">
    <property type="entry name" value="4pyrrol_Mease"/>
</dbReference>
<dbReference type="InterPro" id="IPR036291">
    <property type="entry name" value="NAD(P)-bd_dom_sf"/>
</dbReference>
<dbReference type="SUPFAM" id="SSF51735">
    <property type="entry name" value="NAD(P)-binding Rossmann-fold domains"/>
    <property type="match status" value="1"/>
</dbReference>
<dbReference type="RefSeq" id="WP_167183946.1">
    <property type="nucleotide sequence ID" value="NZ_JAAONZ010000004.1"/>
</dbReference>
<keyword evidence="9 15" id="KW-0456">Lyase</keyword>
<dbReference type="Pfam" id="PF13241">
    <property type="entry name" value="NAD_binding_7"/>
    <property type="match status" value="1"/>
</dbReference>
<dbReference type="GO" id="GO:0009236">
    <property type="term" value="P:cobalamin biosynthetic process"/>
    <property type="evidence" value="ECO:0007669"/>
    <property type="project" value="UniProtKB-UniRule"/>
</dbReference>
<dbReference type="InterPro" id="IPR035996">
    <property type="entry name" value="4pyrrol_Methylase_sf"/>
</dbReference>
<accession>A0A9E5JZB6</accession>
<dbReference type="PIRSF" id="PIRSF036426">
    <property type="entry name" value="Sirohaem_synth"/>
    <property type="match status" value="1"/>
</dbReference>
<dbReference type="GO" id="GO:0043115">
    <property type="term" value="F:precorrin-2 dehydrogenase activity"/>
    <property type="evidence" value="ECO:0007669"/>
    <property type="project" value="UniProtKB-UniRule"/>
</dbReference>
<dbReference type="FunFam" id="3.30.950.10:FF:000001">
    <property type="entry name" value="Siroheme synthase"/>
    <property type="match status" value="1"/>
</dbReference>
<dbReference type="InterPro" id="IPR006366">
    <property type="entry name" value="CobA/CysG_C"/>
</dbReference>
<feature type="domain" description="Sirohaem synthase dimerisation" evidence="19">
    <location>
        <begin position="174"/>
        <end position="227"/>
    </location>
</feature>
<dbReference type="Gene3D" id="3.30.160.110">
    <property type="entry name" value="Siroheme synthase, domain 2"/>
    <property type="match status" value="1"/>
</dbReference>
<comment type="catalytic activity">
    <reaction evidence="13 15">
        <text>precorrin-2 + NAD(+) = sirohydrochlorin + NADH + 2 H(+)</text>
        <dbReference type="Rhea" id="RHEA:15613"/>
        <dbReference type="ChEBI" id="CHEBI:15378"/>
        <dbReference type="ChEBI" id="CHEBI:57540"/>
        <dbReference type="ChEBI" id="CHEBI:57945"/>
        <dbReference type="ChEBI" id="CHEBI:58351"/>
        <dbReference type="ChEBI" id="CHEBI:58827"/>
        <dbReference type="EC" id="1.3.1.76"/>
    </reaction>
</comment>
<keyword evidence="11 15" id="KW-0511">Multifunctional enzyme</keyword>
<comment type="pathway">
    <text evidence="12 15">Porphyrin-containing compound metabolism; siroheme biosynthesis; precorrin-2 from uroporphyrinogen III: step 1/1.</text>
</comment>